<dbReference type="Pfam" id="PF09886">
    <property type="entry name" value="DUF2113"/>
    <property type="match status" value="1"/>
</dbReference>
<dbReference type="NCBIfam" id="TIGR03291">
    <property type="entry name" value="methan_mark_17"/>
    <property type="match status" value="1"/>
</dbReference>
<dbReference type="InterPro" id="IPR016762">
    <property type="entry name" value="Methan_mark_17"/>
</dbReference>
<reference evidence="1" key="1">
    <citation type="submission" date="2010-07" db="EMBL/GenBank/DDBJ databases">
        <title>The complete genome of Methanosalsum zhilinae DSM 4017.</title>
        <authorList>
            <consortium name="US DOE Joint Genome Institute (JGI-PGF)"/>
            <person name="Lucas S."/>
            <person name="Copeland A."/>
            <person name="Lapidus A."/>
            <person name="Glavina del Rio T."/>
            <person name="Dalin E."/>
            <person name="Tice H."/>
            <person name="Bruce D."/>
            <person name="Goodwin L."/>
            <person name="Pitluck S."/>
            <person name="Kyrpides N."/>
            <person name="Mavromatis K."/>
            <person name="Ovchinnikova G."/>
            <person name="Daligault H."/>
            <person name="Detter J.C."/>
            <person name="Han C."/>
            <person name="Tapia R."/>
            <person name="Larimer F."/>
            <person name="Land M."/>
            <person name="Hauser L."/>
            <person name="Markowitz V."/>
            <person name="Cheng J.-F."/>
            <person name="Hugenholtz P."/>
            <person name="Woyke T."/>
            <person name="Wu D."/>
            <person name="Spring S."/>
            <person name="Schueler E."/>
            <person name="Brambilla E."/>
            <person name="Klenk H.-P."/>
            <person name="Eisen J.A."/>
        </authorList>
    </citation>
    <scope>NUCLEOTIDE SEQUENCE</scope>
    <source>
        <strain evidence="1">DSM 4017</strain>
    </source>
</reference>
<gene>
    <name evidence="1" type="ordered locus">Mzhil_1885</name>
</gene>
<evidence type="ECO:0000313" key="1">
    <source>
        <dbReference type="EMBL" id="AEH61720.1"/>
    </source>
</evidence>
<dbReference type="KEGG" id="mzh:Mzhil_1885"/>
<dbReference type="GeneID" id="10823529"/>
<proteinExistence type="predicted"/>
<dbReference type="EMBL" id="CP002101">
    <property type="protein sequence ID" value="AEH61720.1"/>
    <property type="molecule type" value="Genomic_DNA"/>
</dbReference>
<dbReference type="PIRSF" id="PIRSF019464">
    <property type="entry name" value="UCP019464"/>
    <property type="match status" value="1"/>
</dbReference>
<accession>F7XKF2</accession>
<dbReference type="RefSeq" id="WP_013899156.1">
    <property type="nucleotide sequence ID" value="NC_015676.1"/>
</dbReference>
<dbReference type="STRING" id="679901.Mzhil_1885"/>
<dbReference type="AlphaFoldDB" id="F7XKF2"/>
<sequence>MDVLEEFIVESAIDSEASSYRMILEDIISDLNLVNAIGRIYVSIRPQDSVFQMAIVLRKSFSPVKVSDFSTLDTTNSGEKGVLIKLDTEKYLPQLLGNLWEKYQRPNVLQPERRTLKILCDDPESEIDVIADMVVDDPQKTLQSKLAEMAIRAAPEGFRVRYHYFEDNQFIFVASEEVMQDKWIEQAHEMLVKISGGDSNVKGT</sequence>
<protein>
    <submittedName>
        <fullName evidence="1">Methanogenesis marker protein 17</fullName>
    </submittedName>
</protein>
<dbReference type="OrthoDB" id="52971at2157"/>
<evidence type="ECO:0000313" key="2">
    <source>
        <dbReference type="Proteomes" id="UP000006622"/>
    </source>
</evidence>
<name>F7XKF2_METZD</name>
<organism evidence="1 2">
    <name type="scientific">Methanosalsum zhilinae (strain DSM 4017 / NBRC 107636 / OCM 62 / WeN5)</name>
    <name type="common">Methanohalophilus zhilinae</name>
    <dbReference type="NCBI Taxonomy" id="679901"/>
    <lineage>
        <taxon>Archaea</taxon>
        <taxon>Methanobacteriati</taxon>
        <taxon>Methanobacteriota</taxon>
        <taxon>Stenosarchaea group</taxon>
        <taxon>Methanomicrobia</taxon>
        <taxon>Methanosarcinales</taxon>
        <taxon>Methanosarcinaceae</taxon>
        <taxon>Methanosalsum</taxon>
    </lineage>
</organism>
<dbReference type="HOGENOM" id="CLU_121275_0_0_2"/>
<dbReference type="Proteomes" id="UP000006622">
    <property type="component" value="Chromosome"/>
</dbReference>
<keyword evidence="2" id="KW-1185">Reference proteome</keyword>